<dbReference type="PANTHER" id="PTHR13362:SF2">
    <property type="entry name" value="SMALL RIBOSOMAL SUBUNIT PROTEIN MS33"/>
    <property type="match status" value="1"/>
</dbReference>
<keyword evidence="9" id="KW-1185">Reference proteome</keyword>
<dbReference type="GO" id="GO:0005739">
    <property type="term" value="C:mitochondrion"/>
    <property type="evidence" value="ECO:0007669"/>
    <property type="project" value="UniProtKB-SubCell"/>
</dbReference>
<dbReference type="Proteomes" id="UP000245771">
    <property type="component" value="Unassembled WGS sequence"/>
</dbReference>
<dbReference type="OrthoDB" id="2257454at2759"/>
<comment type="similarity">
    <text evidence="2">Belongs to the mitochondrion-specific ribosomal protein mS33 family.</text>
</comment>
<dbReference type="STRING" id="1280837.A0A316VN18"/>
<evidence type="ECO:0000313" key="8">
    <source>
        <dbReference type="EMBL" id="PWN36955.1"/>
    </source>
</evidence>
<evidence type="ECO:0000256" key="7">
    <source>
        <dbReference type="SAM" id="MobiDB-lite"/>
    </source>
</evidence>
<keyword evidence="4" id="KW-0496">Mitochondrion</keyword>
<proteinExistence type="inferred from homology"/>
<dbReference type="InterPro" id="IPR013219">
    <property type="entry name" value="Ribosomal_mS33"/>
</dbReference>
<evidence type="ECO:0000256" key="6">
    <source>
        <dbReference type="ARBA" id="ARBA00035132"/>
    </source>
</evidence>
<gene>
    <name evidence="8" type="ORF">FA14DRAFT_159225</name>
</gene>
<dbReference type="GO" id="GO:1990904">
    <property type="term" value="C:ribonucleoprotein complex"/>
    <property type="evidence" value="ECO:0007669"/>
    <property type="project" value="UniProtKB-KW"/>
</dbReference>
<feature type="compositionally biased region" description="Basic residues" evidence="7">
    <location>
        <begin position="111"/>
        <end position="128"/>
    </location>
</feature>
<evidence type="ECO:0000313" key="9">
    <source>
        <dbReference type="Proteomes" id="UP000245771"/>
    </source>
</evidence>
<reference evidence="8 9" key="1">
    <citation type="journal article" date="2018" name="Mol. Biol. Evol.">
        <title>Broad Genomic Sampling Reveals a Smut Pathogenic Ancestry of the Fungal Clade Ustilaginomycotina.</title>
        <authorList>
            <person name="Kijpornyongpan T."/>
            <person name="Mondo S.J."/>
            <person name="Barry K."/>
            <person name="Sandor L."/>
            <person name="Lee J."/>
            <person name="Lipzen A."/>
            <person name="Pangilinan J."/>
            <person name="LaButti K."/>
            <person name="Hainaut M."/>
            <person name="Henrissat B."/>
            <person name="Grigoriev I.V."/>
            <person name="Spatafora J.W."/>
            <person name="Aime M.C."/>
        </authorList>
    </citation>
    <scope>NUCLEOTIDE SEQUENCE [LARGE SCALE GENOMIC DNA]</scope>
    <source>
        <strain evidence="8 9">MCA 3882</strain>
    </source>
</reference>
<evidence type="ECO:0000256" key="1">
    <source>
        <dbReference type="ARBA" id="ARBA00004173"/>
    </source>
</evidence>
<feature type="region of interest" description="Disordered" evidence="7">
    <location>
        <begin position="100"/>
        <end position="128"/>
    </location>
</feature>
<sequence length="128" mass="13891">MRPPAPVLHALAEARARIFQTAPPRALGESPSLRTGAKFLKKRLVGPSMLAYYPPTVSFKPLNKALYGPGGPHEGETWQAPDGTTRTGLIDLKELQRLHDVEHKKAIGKGPPKKGQGRRATRGKGGKR</sequence>
<dbReference type="PANTHER" id="PTHR13362">
    <property type="entry name" value="MITOCHONDRIAL RIBOSOMAL PROTEIN S33"/>
    <property type="match status" value="1"/>
</dbReference>
<accession>A0A316VN18</accession>
<dbReference type="AlphaFoldDB" id="A0A316VN18"/>
<dbReference type="EMBL" id="KZ819602">
    <property type="protein sequence ID" value="PWN36955.1"/>
    <property type="molecule type" value="Genomic_DNA"/>
</dbReference>
<organism evidence="8 9">
    <name type="scientific">Meira miltonrushii</name>
    <dbReference type="NCBI Taxonomy" id="1280837"/>
    <lineage>
        <taxon>Eukaryota</taxon>
        <taxon>Fungi</taxon>
        <taxon>Dikarya</taxon>
        <taxon>Basidiomycota</taxon>
        <taxon>Ustilaginomycotina</taxon>
        <taxon>Exobasidiomycetes</taxon>
        <taxon>Exobasidiales</taxon>
        <taxon>Brachybasidiaceae</taxon>
        <taxon>Meira</taxon>
    </lineage>
</organism>
<comment type="subcellular location">
    <subcellularLocation>
        <location evidence="1">Mitochondrion</location>
    </subcellularLocation>
</comment>
<feature type="region of interest" description="Disordered" evidence="7">
    <location>
        <begin position="68"/>
        <end position="87"/>
    </location>
</feature>
<evidence type="ECO:0000256" key="5">
    <source>
        <dbReference type="ARBA" id="ARBA00023274"/>
    </source>
</evidence>
<keyword evidence="5" id="KW-0687">Ribonucleoprotein</keyword>
<dbReference type="Pfam" id="PF08293">
    <property type="entry name" value="MRP-S33"/>
    <property type="match status" value="1"/>
</dbReference>
<protein>
    <recommendedName>
        <fullName evidence="6">Small ribosomal subunit protein mS33</fullName>
    </recommendedName>
</protein>
<dbReference type="InParanoid" id="A0A316VN18"/>
<evidence type="ECO:0000256" key="2">
    <source>
        <dbReference type="ARBA" id="ARBA00008970"/>
    </source>
</evidence>
<evidence type="ECO:0000256" key="4">
    <source>
        <dbReference type="ARBA" id="ARBA00023128"/>
    </source>
</evidence>
<keyword evidence="3" id="KW-0689">Ribosomal protein</keyword>
<dbReference type="RefSeq" id="XP_025357257.1">
    <property type="nucleotide sequence ID" value="XM_025498109.1"/>
</dbReference>
<evidence type="ECO:0000256" key="3">
    <source>
        <dbReference type="ARBA" id="ARBA00022980"/>
    </source>
</evidence>
<dbReference type="GO" id="GO:0005840">
    <property type="term" value="C:ribosome"/>
    <property type="evidence" value="ECO:0007669"/>
    <property type="project" value="UniProtKB-KW"/>
</dbReference>
<dbReference type="GeneID" id="37019890"/>
<name>A0A316VN18_9BASI</name>